<protein>
    <recommendedName>
        <fullName evidence="10">1-deoxy-D-xylulose-5-phosphate synthase</fullName>
        <ecNumber evidence="10">2.2.1.7</ecNumber>
    </recommendedName>
    <alternativeName>
        <fullName evidence="10">1-deoxyxylulose-5-phosphate synthase</fullName>
        <shortName evidence="10">DXP synthase</shortName>
        <shortName evidence="10">DXPS</shortName>
    </alternativeName>
</protein>
<comment type="similarity">
    <text evidence="2 10">Belongs to the transketolase family. DXPS subfamily.</text>
</comment>
<feature type="binding site" evidence="10">
    <location>
        <position position="196"/>
    </location>
    <ligand>
        <name>Mg(2+)</name>
        <dbReference type="ChEBI" id="CHEBI:18420"/>
    </ligand>
</feature>
<dbReference type="CDD" id="cd07033">
    <property type="entry name" value="TPP_PYR_DXS_TK_like"/>
    <property type="match status" value="1"/>
</dbReference>
<dbReference type="PANTHER" id="PTHR43322:SF5">
    <property type="entry name" value="1-DEOXY-D-XYLULOSE-5-PHOSPHATE SYNTHASE, CHLOROPLASTIC"/>
    <property type="match status" value="1"/>
</dbReference>
<dbReference type="InterPro" id="IPR033248">
    <property type="entry name" value="Transketolase_C"/>
</dbReference>
<evidence type="ECO:0000256" key="6">
    <source>
        <dbReference type="ARBA" id="ARBA00022842"/>
    </source>
</evidence>
<dbReference type="InterPro" id="IPR049557">
    <property type="entry name" value="Transketolase_CS"/>
</dbReference>
<evidence type="ECO:0000259" key="11">
    <source>
        <dbReference type="SMART" id="SM00861"/>
    </source>
</evidence>
<dbReference type="PANTHER" id="PTHR43322">
    <property type="entry name" value="1-D-DEOXYXYLULOSE 5-PHOSPHATE SYNTHASE-RELATED"/>
    <property type="match status" value="1"/>
</dbReference>
<feature type="binding site" evidence="10">
    <location>
        <position position="306"/>
    </location>
    <ligand>
        <name>thiamine diphosphate</name>
        <dbReference type="ChEBI" id="CHEBI:58937"/>
    </ligand>
</feature>
<dbReference type="CDD" id="cd02007">
    <property type="entry name" value="TPP_DXS"/>
    <property type="match status" value="1"/>
</dbReference>
<comment type="pathway">
    <text evidence="1 10">Metabolic intermediate biosynthesis; 1-deoxy-D-xylulose 5-phosphate biosynthesis; 1-deoxy-D-xylulose 5-phosphate from D-glyceraldehyde 3-phosphate and pyruvate: step 1/1.</text>
</comment>
<evidence type="ECO:0000256" key="3">
    <source>
        <dbReference type="ARBA" id="ARBA00011738"/>
    </source>
</evidence>
<keyword evidence="13" id="KW-1185">Reference proteome</keyword>
<dbReference type="InterPro" id="IPR009014">
    <property type="entry name" value="Transketo_C/PFOR_II"/>
</dbReference>
<comment type="cofactor">
    <cofactor evidence="10">
        <name>Mg(2+)</name>
        <dbReference type="ChEBI" id="CHEBI:18420"/>
    </cofactor>
    <text evidence="10">Binds 1 Mg(2+) ion per subunit.</text>
</comment>
<dbReference type="Gene3D" id="3.40.50.920">
    <property type="match status" value="1"/>
</dbReference>
<keyword evidence="5 10" id="KW-0479">Metal-binding</keyword>
<comment type="subunit">
    <text evidence="3 10">Homodimer.</text>
</comment>
<dbReference type="Proteomes" id="UP000677812">
    <property type="component" value="Unassembled WGS sequence"/>
</dbReference>
<dbReference type="EC" id="2.2.1.7" evidence="10"/>
<name>A0ABS5E5D6_9PROT</name>
<feature type="domain" description="Transketolase-like pyrimidine-binding" evidence="11">
    <location>
        <begin position="337"/>
        <end position="502"/>
    </location>
</feature>
<dbReference type="SUPFAM" id="SSF52922">
    <property type="entry name" value="TK C-terminal domain-like"/>
    <property type="match status" value="1"/>
</dbReference>
<comment type="cofactor">
    <cofactor evidence="10">
        <name>thiamine diphosphate</name>
        <dbReference type="ChEBI" id="CHEBI:58937"/>
    </cofactor>
    <text evidence="10">Binds 1 thiamine pyrophosphate per subunit.</text>
</comment>
<evidence type="ECO:0000256" key="4">
    <source>
        <dbReference type="ARBA" id="ARBA00022679"/>
    </source>
</evidence>
<evidence type="ECO:0000313" key="12">
    <source>
        <dbReference type="EMBL" id="MBR0559021.1"/>
    </source>
</evidence>
<organism evidence="12 13">
    <name type="scientific">Neokomagataea anthophila</name>
    <dbReference type="NCBI Taxonomy" id="2826925"/>
    <lineage>
        <taxon>Bacteria</taxon>
        <taxon>Pseudomonadati</taxon>
        <taxon>Pseudomonadota</taxon>
        <taxon>Alphaproteobacteria</taxon>
        <taxon>Acetobacterales</taxon>
        <taxon>Acetobacteraceae</taxon>
        <taxon>Neokomagataea</taxon>
    </lineage>
</organism>
<dbReference type="RefSeq" id="WP_211680601.1">
    <property type="nucleotide sequence ID" value="NZ_JAGRQH010000002.1"/>
</dbReference>
<evidence type="ECO:0000256" key="1">
    <source>
        <dbReference type="ARBA" id="ARBA00004980"/>
    </source>
</evidence>
<dbReference type="HAMAP" id="MF_00315">
    <property type="entry name" value="DXP_synth"/>
    <property type="match status" value="1"/>
</dbReference>
<evidence type="ECO:0000256" key="8">
    <source>
        <dbReference type="ARBA" id="ARBA00023052"/>
    </source>
</evidence>
<proteinExistence type="inferred from homology"/>
<dbReference type="PROSITE" id="PS00801">
    <property type="entry name" value="TRANSKETOLASE_1"/>
    <property type="match status" value="1"/>
</dbReference>
<sequence length="661" mass="71560">MNDTKTTPPTFGRYPILDRVNLPSDMRNLSVDQLRQLADELRSETVDAVSTTGGHLGASLGVVELTVALHSVFNTPDDRIIWDVGHQAYPHKILTGRRDRIRTLRKPHGLSGFTRRAESEYDPFGAAHSSTSISAGLGMAVAHHLRAEEDPSYHERNVIAVIGDGSISAGMAYEAMNNAAVAGPGANRLIVVLNDNEMSIAPPVGSMSNYLSRLLTSRQFFNLRDLAGKFAKRLPNKIERTAKRAEEYARGIITGGTLFEELGFYYIGPVNGHDMNQLVPILRNLRDADDQGPILLHIQTEKGHGYKPAEAAGDKYHAVSKFNVATGEQSKAPAGPPSYTSIFSRELMRRAETDDRLITVTAAMPSGTGLNAFAKKHPDRFFDVGIAEQHAVTFAAGIASEGLRPICAIYSTFLQRAYDQVVHDVALQNLPVRFAIDRAGLVGADGATHAGSFDLNYLCCLPNMVVMAPSDEVELLHATATACEYDDGPIAFRYPRGSGEGLDLPEKGEVLPIGKGRIVRESTHTPDSKSGVAILSLGPRLNESLRAADELAAQGLSVTVADARFAKPIDTDLVETLAKRHDVFITLEEGAIGGFSSLVVQHLAETGLLDQVKFRPMAFPDKYIDHNTPEAQYEEAGLTAPHIVKSALSALKNVNNAEKTA</sequence>
<dbReference type="GO" id="GO:0008661">
    <property type="term" value="F:1-deoxy-D-xylulose-5-phosphate synthase activity"/>
    <property type="evidence" value="ECO:0007669"/>
    <property type="project" value="UniProtKB-EC"/>
</dbReference>
<keyword evidence="4 10" id="KW-0808">Transferase</keyword>
<evidence type="ECO:0000256" key="10">
    <source>
        <dbReference type="HAMAP-Rule" id="MF_00315"/>
    </source>
</evidence>
<keyword evidence="7 10" id="KW-0784">Thiamine biosynthesis</keyword>
<dbReference type="EMBL" id="JAGRQH010000002">
    <property type="protein sequence ID" value="MBR0559021.1"/>
    <property type="molecule type" value="Genomic_DNA"/>
</dbReference>
<dbReference type="Pfam" id="PF02780">
    <property type="entry name" value="Transketolase_C"/>
    <property type="match status" value="1"/>
</dbReference>
<feature type="binding site" evidence="10">
    <location>
        <begin position="127"/>
        <end position="129"/>
    </location>
    <ligand>
        <name>thiamine diphosphate</name>
        <dbReference type="ChEBI" id="CHEBI:58937"/>
    </ligand>
</feature>
<feature type="binding site" evidence="10">
    <location>
        <position position="196"/>
    </location>
    <ligand>
        <name>thiamine diphosphate</name>
        <dbReference type="ChEBI" id="CHEBI:58937"/>
    </ligand>
</feature>
<feature type="binding site" evidence="10">
    <location>
        <begin position="165"/>
        <end position="166"/>
    </location>
    <ligand>
        <name>thiamine diphosphate</name>
        <dbReference type="ChEBI" id="CHEBI:58937"/>
    </ligand>
</feature>
<evidence type="ECO:0000256" key="7">
    <source>
        <dbReference type="ARBA" id="ARBA00022977"/>
    </source>
</evidence>
<dbReference type="NCBIfam" id="NF003933">
    <property type="entry name" value="PRK05444.2-2"/>
    <property type="match status" value="1"/>
</dbReference>
<dbReference type="Pfam" id="PF02779">
    <property type="entry name" value="Transket_pyr"/>
    <property type="match status" value="1"/>
</dbReference>
<gene>
    <name evidence="10" type="primary">dxs</name>
    <name evidence="12" type="ORF">KB213_02960</name>
</gene>
<evidence type="ECO:0000256" key="9">
    <source>
        <dbReference type="ARBA" id="ARBA00023229"/>
    </source>
</evidence>
<dbReference type="Gene3D" id="3.40.50.970">
    <property type="match status" value="2"/>
</dbReference>
<evidence type="ECO:0000256" key="2">
    <source>
        <dbReference type="ARBA" id="ARBA00011081"/>
    </source>
</evidence>
<feature type="binding site" evidence="10">
    <location>
        <position position="86"/>
    </location>
    <ligand>
        <name>thiamine diphosphate</name>
        <dbReference type="ChEBI" id="CHEBI:58937"/>
    </ligand>
</feature>
<dbReference type="SMART" id="SM00861">
    <property type="entry name" value="Transket_pyr"/>
    <property type="match status" value="1"/>
</dbReference>
<reference evidence="12 13" key="1">
    <citation type="submission" date="2021-04" db="EMBL/GenBank/DDBJ databases">
        <title>The complete genome sequence of Neokomagataea sp. TBRC 2177.</title>
        <authorList>
            <person name="Charoenyingcharoen P."/>
            <person name="Yukphan P."/>
        </authorList>
    </citation>
    <scope>NUCLEOTIDE SEQUENCE [LARGE SCALE GENOMIC DNA]</scope>
    <source>
        <strain evidence="12 13">TBRC 2177</strain>
    </source>
</reference>
<comment type="function">
    <text evidence="10">Catalyzes the acyloin condensation reaction between C atoms 2 and 3 of pyruvate and glyceraldehyde 3-phosphate to yield 1-deoxy-D-xylulose-5-phosphate (DXP).</text>
</comment>
<dbReference type="InterPro" id="IPR029061">
    <property type="entry name" value="THDP-binding"/>
</dbReference>
<dbReference type="Pfam" id="PF13292">
    <property type="entry name" value="DXP_synthase_N"/>
    <property type="match status" value="1"/>
</dbReference>
<evidence type="ECO:0000256" key="5">
    <source>
        <dbReference type="ARBA" id="ARBA00022723"/>
    </source>
</evidence>
<keyword evidence="9 10" id="KW-0414">Isoprene biosynthesis</keyword>
<feature type="binding site" evidence="10">
    <location>
        <position position="164"/>
    </location>
    <ligand>
        <name>Mg(2+)</name>
        <dbReference type="ChEBI" id="CHEBI:18420"/>
    </ligand>
</feature>
<evidence type="ECO:0000313" key="13">
    <source>
        <dbReference type="Proteomes" id="UP000677812"/>
    </source>
</evidence>
<dbReference type="NCBIfam" id="TIGR00204">
    <property type="entry name" value="dxs"/>
    <property type="match status" value="1"/>
</dbReference>
<dbReference type="InterPro" id="IPR005477">
    <property type="entry name" value="Dxylulose-5-P_synthase"/>
</dbReference>
<comment type="caution">
    <text evidence="12">The sequence shown here is derived from an EMBL/GenBank/DDBJ whole genome shotgun (WGS) entry which is preliminary data.</text>
</comment>
<dbReference type="SUPFAM" id="SSF52518">
    <property type="entry name" value="Thiamin diphosphate-binding fold (THDP-binding)"/>
    <property type="match status" value="2"/>
</dbReference>
<comment type="catalytic activity">
    <reaction evidence="10">
        <text>D-glyceraldehyde 3-phosphate + pyruvate + H(+) = 1-deoxy-D-xylulose 5-phosphate + CO2</text>
        <dbReference type="Rhea" id="RHEA:12605"/>
        <dbReference type="ChEBI" id="CHEBI:15361"/>
        <dbReference type="ChEBI" id="CHEBI:15378"/>
        <dbReference type="ChEBI" id="CHEBI:16526"/>
        <dbReference type="ChEBI" id="CHEBI:57792"/>
        <dbReference type="ChEBI" id="CHEBI:59776"/>
        <dbReference type="EC" id="2.2.1.7"/>
    </reaction>
</comment>
<accession>A0ABS5E5D6</accession>
<keyword evidence="8 10" id="KW-0786">Thiamine pyrophosphate</keyword>
<dbReference type="InterPro" id="IPR005475">
    <property type="entry name" value="Transketolase-like_Pyr-bd"/>
</dbReference>
<keyword evidence="6 10" id="KW-0460">Magnesium</keyword>
<feature type="binding site" evidence="10">
    <location>
        <position position="388"/>
    </location>
    <ligand>
        <name>thiamine diphosphate</name>
        <dbReference type="ChEBI" id="CHEBI:58937"/>
    </ligand>
</feature>